<evidence type="ECO:0000256" key="1">
    <source>
        <dbReference type="SAM" id="Phobius"/>
    </source>
</evidence>
<keyword evidence="1" id="KW-0472">Membrane</keyword>
<dbReference type="RefSeq" id="WP_104837845.1">
    <property type="nucleotide sequence ID" value="NZ_CP026606.1"/>
</dbReference>
<dbReference type="GeneID" id="36101971"/>
<dbReference type="Proteomes" id="UP000239462">
    <property type="component" value="Chromosome"/>
</dbReference>
<evidence type="ECO:0008006" key="4">
    <source>
        <dbReference type="Google" id="ProtNLM"/>
    </source>
</evidence>
<protein>
    <recommendedName>
        <fullName evidence="4">DUF2254 domain-containing protein</fullName>
    </recommendedName>
</protein>
<dbReference type="InterPro" id="IPR018723">
    <property type="entry name" value="DUF2254_membrane"/>
</dbReference>
<dbReference type="EMBL" id="CP026606">
    <property type="protein sequence ID" value="AVB76293.1"/>
    <property type="molecule type" value="Genomic_DNA"/>
</dbReference>
<sequence length="572" mass="67580">MDMFKVYSLFLIAMFLIVKYWRNKENIDPKIKPYIKYIKEQCPKLKKILGLSSLISFLIYFYLPVSADISSNNIENLFKTASSGISILGAFIVAFSVATINSTSNNYSTRILDLFMNKSFFKAYLFLIILSLGFSSIIGAFLPSTNLLSSFIVFFGLMVLVSNFIALFFYIDEIIKFMKPENTVKNVLDEIKFEDTKEYLSKIKLGFFGKNENHFSKYPLQYLDLLFRKTADSRDKEVFKYLLEETHKKFEDFESKLYVEYSKTNDLQTYVKLPCYFATFYYGLLKNPNINHNEDYTRDIIKNMHLISDIVKKRDINWSINDGIDVRQFLDKYRTIVYLSKKQIFEEFQRRRLLFIYREMILIAVNALKSPKFLETTFGSALSVEIEEILKGIIDSDLGKDYFLNVLFVLSQCNYDLFINKIHDTDDFFNFSSYLLFKKIKELYGSDGFDFNDHLVVENSVIYFLMEYLFSEKDNFSENLNYLLELYKLGDNDVTNPHNGVNFELDQIRKNKFLNIAGTHKKTQLTSEQYDKFLKLYDEFQKKTYEMRVNKKKEDEPDVIIITDQMYSFQLK</sequence>
<feature type="transmembrane region" description="Helical" evidence="1">
    <location>
        <begin position="6"/>
        <end position="23"/>
    </location>
</feature>
<keyword evidence="1" id="KW-0812">Transmembrane</keyword>
<name>A0A2L1CAG1_METMI</name>
<organism evidence="2 3">
    <name type="scientific">Methanococcus maripaludis</name>
    <name type="common">Methanococcus deltae</name>
    <dbReference type="NCBI Taxonomy" id="39152"/>
    <lineage>
        <taxon>Archaea</taxon>
        <taxon>Methanobacteriati</taxon>
        <taxon>Methanobacteriota</taxon>
        <taxon>Methanomada group</taxon>
        <taxon>Methanococci</taxon>
        <taxon>Methanococcales</taxon>
        <taxon>Methanococcaceae</taxon>
        <taxon>Methanococcus</taxon>
    </lineage>
</organism>
<dbReference type="Pfam" id="PF10011">
    <property type="entry name" value="DUF2254"/>
    <property type="match status" value="1"/>
</dbReference>
<feature type="transmembrane region" description="Helical" evidence="1">
    <location>
        <begin position="83"/>
        <end position="102"/>
    </location>
</feature>
<evidence type="ECO:0000313" key="2">
    <source>
        <dbReference type="EMBL" id="AVB76293.1"/>
    </source>
</evidence>
<keyword evidence="1" id="KW-1133">Transmembrane helix</keyword>
<feature type="transmembrane region" description="Helical" evidence="1">
    <location>
        <begin position="44"/>
        <end position="63"/>
    </location>
</feature>
<feature type="transmembrane region" description="Helical" evidence="1">
    <location>
        <begin position="148"/>
        <end position="171"/>
    </location>
</feature>
<gene>
    <name evidence="2" type="ORF">MMJJ_08830</name>
</gene>
<proteinExistence type="predicted"/>
<dbReference type="AlphaFoldDB" id="A0A2L1CAG1"/>
<dbReference type="KEGG" id="mmad:MMJJ_08830"/>
<feature type="transmembrane region" description="Helical" evidence="1">
    <location>
        <begin position="123"/>
        <end position="142"/>
    </location>
</feature>
<evidence type="ECO:0000313" key="3">
    <source>
        <dbReference type="Proteomes" id="UP000239462"/>
    </source>
</evidence>
<reference evidence="3" key="1">
    <citation type="journal article" date="2018" name="Genome Announc.">
        <title>Complete Genome Sequence of the Methanococcus maripaludis Type Strain JJ (DSM 2067), a Model for Selenoprotein Synthesis in Archaea.</title>
        <authorList>
            <person name="Poehlein A."/>
            <person name="Heym D."/>
            <person name="Quitzke V."/>
            <person name="Fersch J."/>
            <person name="Daniel R."/>
            <person name="Rother M."/>
        </authorList>
    </citation>
    <scope>NUCLEOTIDE SEQUENCE [LARGE SCALE GENOMIC DNA]</scope>
    <source>
        <strain evidence="3">DSM 2067</strain>
    </source>
</reference>
<accession>A0A2L1CAG1</accession>